<dbReference type="SUPFAM" id="SSF53448">
    <property type="entry name" value="Nucleotide-diphospho-sugar transferases"/>
    <property type="match status" value="3"/>
</dbReference>
<evidence type="ECO:0000259" key="1">
    <source>
        <dbReference type="Pfam" id="PF00535"/>
    </source>
</evidence>
<accession>A0A520XA71</accession>
<sequence>METIKPKIFNIFGEKSINESLSLIIKELESADFFKFAVPKDYIFLPLFEEKINQSGLLIYTIKENSDYIEITVKKFHDFNISTVINFKDKKNFNELIGIIKNIPDSSFRNLSLINITDDYTYEELEKLFSEAFRVLSHGSSFYIEYIGTAVSEYLLKGYIEYAGFINVFPIASAGEYEQGKIKINSKKTGLTDISKQPKKVLINIDLKRPEKLLESTVFIRDLHNKFNNWDLYLVSEEWKFFDENIYLKYCSAESPSENMNYVVYLDDYNPFPVIDYKFKSLNSRKPDLFYSQENLANIRAFLDKNGIAGDDFFLIIDADFIDIKTRENILEKFKTDFPYIVKIGFKTLVAGEDFNDLTLKDKTLLLQLSSFYTGGGFNYFLSDALYIPSYNISSATVNYKRRHKAESFDVSIVIPAYNNFSYTKQCVFSIFKNHPLLDFEIIIIDNGSTDETKEYFTKFNGLKNFRFISNDENLGFAKASNMGAKVSNSENILFLNNDTVVSKGAIDELYCSVNSGEAKSLKIGAAGPLLLYPDKKIQEAGIMFEERLVPYNAYSRMDISGCGQSDIKNAIYIRSYNALTAACLMLKKEIFEAVGGFDEGYINGFEDVDLCLKLREAGYMLIFNPKSIIFHFEEKTVGRRKHDIENINLFMEKWRLKYKRDNYIFAEMDNLFISNKFKNDISKYIISLNSFKSIENEIDFLTLNKKYKEALKLCGDILKLNEYNIRIYKKRTDIKRSFDILESQKDIKSLLNEEEKLLFAYRTLINNIIKHNKGIKVSFEQNEIYKVWIKYKEPSITELEVQRAFIFEFKPKISIIMPTYNTPREYLTKAIESVISQTYPNWELCIADDASSEIHVKEILKYYKEKDERIKVIYRTENGHISKASNSALSIATGDYIALLDHDDELPESALFFVVKEINEHSDVKLIYSDEDKLYFDGSRVLPYFKSDWNPDLFLSQNMINHLAVYKKSIVDEIGGFREGYEGSQDYDLALRFIEKIKYSEIRHIPRILYHWRMAEGSTAVNVENKSYSATAARKAIQEHLDRMHIKAKVVEAPLMPMWNRVIYYIDKNPLASIIIPTYNGYGILKNCIDGIIEKTSYKNYEIIVVNNNCDDEQTVKYLESINTLSNIKVIDYNKPFNYSAINNFAVKSAKGDVLVLLNNDTEVINDDWLRELVSHVLRPEIGAVGAKLLYPDNTIQHAGVLIVKYMPVHTYNYLNKDEAGYFGRANLIQNYSAVTGACMVLKKELYMKAGGMDENLPIAYNDIDFCIKIMQLGYFNLFTPYSVLYHYESKTRGYEDTEEKKLRLKKDLDYLTNKWEKTLEADFAYNINLCSVPGSLFSIKLPEEFVSVIKL</sequence>
<dbReference type="GO" id="GO:0016757">
    <property type="term" value="F:glycosyltransferase activity"/>
    <property type="evidence" value="ECO:0007669"/>
    <property type="project" value="UniProtKB-KW"/>
</dbReference>
<reference evidence="2 3" key="1">
    <citation type="submission" date="2019-01" db="EMBL/GenBank/DDBJ databases">
        <title>Insights into ecological role of a new deltaproteobacterial order Candidatus Sinidesulfobacterales (Sva0485) by metagenomics and metatranscriptomics.</title>
        <authorList>
            <person name="Tan S."/>
            <person name="Liu J."/>
            <person name="Fang Y."/>
            <person name="Hedlund B."/>
            <person name="Lian Z.-H."/>
            <person name="Huang L.-Y."/>
            <person name="Li J.-T."/>
            <person name="Huang L.-N."/>
            <person name="Li W.-J."/>
            <person name="Jiang H.-C."/>
            <person name="Dong H.-L."/>
            <person name="Shu W.-S."/>
        </authorList>
    </citation>
    <scope>NUCLEOTIDE SEQUENCE [LARGE SCALE GENOMIC DNA]</scope>
    <source>
        <strain evidence="2">AP4</strain>
    </source>
</reference>
<dbReference type="Proteomes" id="UP000322454">
    <property type="component" value="Unassembled WGS sequence"/>
</dbReference>
<dbReference type="PANTHER" id="PTHR43179:SF7">
    <property type="entry name" value="RHAMNOSYLTRANSFERASE WBBL"/>
    <property type="match status" value="1"/>
</dbReference>
<dbReference type="InterPro" id="IPR001173">
    <property type="entry name" value="Glyco_trans_2-like"/>
</dbReference>
<dbReference type="CDD" id="cd04186">
    <property type="entry name" value="GT_2_like_c"/>
    <property type="match status" value="2"/>
</dbReference>
<evidence type="ECO:0000313" key="2">
    <source>
        <dbReference type="EMBL" id="RZV38099.1"/>
    </source>
</evidence>
<gene>
    <name evidence="2" type="ORF">EVJ48_07650</name>
</gene>
<name>A0A520XA71_9DELT</name>
<feature type="domain" description="Glycosyltransferase 2-like" evidence="1">
    <location>
        <begin position="815"/>
        <end position="975"/>
    </location>
</feature>
<dbReference type="CDD" id="cd04184">
    <property type="entry name" value="GT2_RfbC_Mx_like"/>
    <property type="match status" value="1"/>
</dbReference>
<protein>
    <submittedName>
        <fullName evidence="2">Glycosyltransferase</fullName>
    </submittedName>
</protein>
<proteinExistence type="predicted"/>
<comment type="caution">
    <text evidence="2">The sequence shown here is derived from an EMBL/GenBank/DDBJ whole genome shotgun (WGS) entry which is preliminary data.</text>
</comment>
<dbReference type="Pfam" id="PF00535">
    <property type="entry name" value="Glycos_transf_2"/>
    <property type="match status" value="3"/>
</dbReference>
<feature type="domain" description="Glycosyltransferase 2-like" evidence="1">
    <location>
        <begin position="412"/>
        <end position="511"/>
    </location>
</feature>
<dbReference type="InterPro" id="IPR029044">
    <property type="entry name" value="Nucleotide-diphossugar_trans"/>
</dbReference>
<feature type="domain" description="Glycosyltransferase 2-like" evidence="1">
    <location>
        <begin position="1074"/>
        <end position="1197"/>
    </location>
</feature>
<dbReference type="Gene3D" id="3.90.550.10">
    <property type="entry name" value="Spore Coat Polysaccharide Biosynthesis Protein SpsA, Chain A"/>
    <property type="match status" value="3"/>
</dbReference>
<organism evidence="2 3">
    <name type="scientific">Candidatus Acidulodesulfobacterium acidiphilum</name>
    <dbReference type="NCBI Taxonomy" id="2597224"/>
    <lineage>
        <taxon>Bacteria</taxon>
        <taxon>Deltaproteobacteria</taxon>
        <taxon>Candidatus Acidulodesulfobacterales</taxon>
        <taxon>Candidatus Acidulodesulfobacterium</taxon>
    </lineage>
</organism>
<evidence type="ECO:0000313" key="3">
    <source>
        <dbReference type="Proteomes" id="UP000322454"/>
    </source>
</evidence>
<dbReference type="EMBL" id="SHMQ01000024">
    <property type="protein sequence ID" value="RZV38099.1"/>
    <property type="molecule type" value="Genomic_DNA"/>
</dbReference>
<dbReference type="PANTHER" id="PTHR43179">
    <property type="entry name" value="RHAMNOSYLTRANSFERASE WBBL"/>
    <property type="match status" value="1"/>
</dbReference>